<dbReference type="AlphaFoldDB" id="A0A9W6C9T6"/>
<keyword evidence="1" id="KW-0472">Membrane</keyword>
<gene>
    <name evidence="2" type="ORF">Selli2_15200</name>
</gene>
<evidence type="ECO:0000256" key="1">
    <source>
        <dbReference type="SAM" id="Phobius"/>
    </source>
</evidence>
<name>A0A9W6C9T6_9FIRM</name>
<reference evidence="2" key="3">
    <citation type="journal article" date="2023" name="Int. J. Syst. Evol. Microbiol.">
        <title>Sellimonas catena sp. nov., isolated from human faeces.</title>
        <authorList>
            <person name="Hisatomi A."/>
            <person name="Ohkuma M."/>
            <person name="Sakamoto M."/>
        </authorList>
    </citation>
    <scope>NUCLEOTIDE SEQUENCE</scope>
    <source>
        <strain evidence="2">18CBH55</strain>
    </source>
</reference>
<dbReference type="RefSeq" id="WP_281845028.1">
    <property type="nucleotide sequence ID" value="NZ_BSCH01000008.1"/>
</dbReference>
<reference evidence="2" key="2">
    <citation type="submission" date="2022-11" db="EMBL/GenBank/DDBJ databases">
        <title>Draft genome sequence of Sellimonas catena strain 18CBH55.</title>
        <authorList>
            <person name="Hisatomi A."/>
            <person name="Ohkuma M."/>
            <person name="Sakamoto M."/>
        </authorList>
    </citation>
    <scope>NUCLEOTIDE SEQUENCE</scope>
    <source>
        <strain evidence="2">18CBH55</strain>
    </source>
</reference>
<comment type="caution">
    <text evidence="2">The sequence shown here is derived from an EMBL/GenBank/DDBJ whole genome shotgun (WGS) entry which is preliminary data.</text>
</comment>
<keyword evidence="1" id="KW-0812">Transmembrane</keyword>
<evidence type="ECO:0000313" key="3">
    <source>
        <dbReference type="Proteomes" id="UP001145094"/>
    </source>
</evidence>
<sequence>MRKKAIHAGILACVFVVAIIIFSYAVNRNHVDMTADIGNASLPQVSFTHDSYTFNTLAGYTNEMEMATMRDQITPVMDGKISMQVKENDKTVRSASYEIYSIDGRKKLYSADLELKENAAQIEIPEKVLEEGERFLRVTLSFDDDERAYYYTRISDGSNWNMNRCMAYIKNFFDKERDKDAAAELQSALEPSSEGDNTTYQTVTIHSDFEHVTWGDLAPEIVGDVRWDIKEANSMYMSVLLTYQVDCKGEGENETDRYNVKEFFRVRYSENQQMYLLDYNRTMNQLFDGEENDIDENGVLLGVTDSDVDYLINQEGTVVSFVQERELWNYNKENDELSRVFSYEDSGSQNAQNGYDRHSVQLVSMDEDGSTTFTVSGYVNRGTHEGEVGVSVYYYDINKNSVEEKVFIPSTKSYPVLTNDPGKLLYYSNSSGKLYVMQEGTLYEVDLVNNTRTTLVTNLETGQYVSSGDGHLLAYQKDGEINNATQIEVLNLSTGKGYQVEAGADESIRPLGFIRNDFVFGTARSGDSGTTASGETVLPMYRLEIRNQKNETVKDYQADNIFILDVVFENDMATLKRAVKSGDFYTYTSEDYITNNEEREESNITIDSYTSELKGREMRISYEDGVDDSSPKILKPQLTIAREQMTLSFDSPSRKGTYYVYGYGELQGIYQNAGYAVQRASEFSGVAVTSRLANVYESGNRPSAYEISDFGDTAVREGESTLEACMRIILASAGNEIDFQKDMEDGESIIDFIGSQVSGEALELSDCRTEDVLYLIGQGTPVAALTGNGNAVLLTGYSRTNVQYLNLSTQEVDTVTFEEMDQMVNASGNTFVGYTQ</sequence>
<keyword evidence="1" id="KW-1133">Transmembrane helix</keyword>
<protein>
    <submittedName>
        <fullName evidence="2">Uncharacterized protein</fullName>
    </submittedName>
</protein>
<accession>A0A9W6C9T6</accession>
<evidence type="ECO:0000313" key="2">
    <source>
        <dbReference type="EMBL" id="GLG90093.1"/>
    </source>
</evidence>
<proteinExistence type="predicted"/>
<organism evidence="2 3">
    <name type="scientific">Sellimonas catena</name>
    <dbReference type="NCBI Taxonomy" id="2994035"/>
    <lineage>
        <taxon>Bacteria</taxon>
        <taxon>Bacillati</taxon>
        <taxon>Bacillota</taxon>
        <taxon>Clostridia</taxon>
        <taxon>Lachnospirales</taxon>
        <taxon>Lachnospiraceae</taxon>
        <taxon>Sellimonas</taxon>
    </lineage>
</organism>
<reference evidence="2" key="1">
    <citation type="submission" date="2022-11" db="EMBL/GenBank/DDBJ databases">
        <title>Draft genome sequence of Sellimonas catena strain 18CBH55.</title>
        <authorList>
            <person name="Atsushi H."/>
            <person name="Moriya O."/>
            <person name="Mitsuo S."/>
        </authorList>
    </citation>
    <scope>NUCLEOTIDE SEQUENCE</scope>
    <source>
        <strain evidence="2">18CBH55</strain>
    </source>
</reference>
<dbReference type="Proteomes" id="UP001145094">
    <property type="component" value="Unassembled WGS sequence"/>
</dbReference>
<dbReference type="SUPFAM" id="SSF82171">
    <property type="entry name" value="DPP6 N-terminal domain-like"/>
    <property type="match status" value="1"/>
</dbReference>
<feature type="transmembrane region" description="Helical" evidence="1">
    <location>
        <begin position="7"/>
        <end position="26"/>
    </location>
</feature>
<dbReference type="EMBL" id="BSCH01000008">
    <property type="protein sequence ID" value="GLG90093.1"/>
    <property type="molecule type" value="Genomic_DNA"/>
</dbReference>